<feature type="transmembrane region" description="Helical" evidence="1">
    <location>
        <begin position="24"/>
        <end position="42"/>
    </location>
</feature>
<evidence type="ECO:0000313" key="2">
    <source>
        <dbReference type="EMBL" id="KAF5814109.1"/>
    </source>
</evidence>
<comment type="caution">
    <text evidence="2">The sequence shown here is derived from an EMBL/GenBank/DDBJ whole genome shotgun (WGS) entry which is preliminary data.</text>
</comment>
<gene>
    <name evidence="2" type="ORF">HanXRQr2_Chr03g0106801</name>
</gene>
<keyword evidence="1" id="KW-0812">Transmembrane</keyword>
<keyword evidence="3" id="KW-1185">Reference proteome</keyword>
<name>A0A9K3JFE3_HELAN</name>
<dbReference type="Proteomes" id="UP000215914">
    <property type="component" value="Unassembled WGS sequence"/>
</dbReference>
<evidence type="ECO:0000256" key="1">
    <source>
        <dbReference type="SAM" id="Phobius"/>
    </source>
</evidence>
<dbReference type="AlphaFoldDB" id="A0A9K3JFE3"/>
<reference evidence="2" key="2">
    <citation type="submission" date="2020-06" db="EMBL/GenBank/DDBJ databases">
        <title>Helianthus annuus Genome sequencing and assembly Release 2.</title>
        <authorList>
            <person name="Gouzy J."/>
            <person name="Langlade N."/>
            <person name="Munos S."/>
        </authorList>
    </citation>
    <scope>NUCLEOTIDE SEQUENCE</scope>
    <source>
        <tissue evidence="2">Leaves</tissue>
    </source>
</reference>
<organism evidence="2 3">
    <name type="scientific">Helianthus annuus</name>
    <name type="common">Common sunflower</name>
    <dbReference type="NCBI Taxonomy" id="4232"/>
    <lineage>
        <taxon>Eukaryota</taxon>
        <taxon>Viridiplantae</taxon>
        <taxon>Streptophyta</taxon>
        <taxon>Embryophyta</taxon>
        <taxon>Tracheophyta</taxon>
        <taxon>Spermatophyta</taxon>
        <taxon>Magnoliopsida</taxon>
        <taxon>eudicotyledons</taxon>
        <taxon>Gunneridae</taxon>
        <taxon>Pentapetalae</taxon>
        <taxon>asterids</taxon>
        <taxon>campanulids</taxon>
        <taxon>Asterales</taxon>
        <taxon>Asteraceae</taxon>
        <taxon>Asteroideae</taxon>
        <taxon>Heliantheae alliance</taxon>
        <taxon>Heliantheae</taxon>
        <taxon>Helianthus</taxon>
    </lineage>
</organism>
<proteinExistence type="predicted"/>
<dbReference type="EMBL" id="MNCJ02000318">
    <property type="protein sequence ID" value="KAF5814109.1"/>
    <property type="molecule type" value="Genomic_DNA"/>
</dbReference>
<keyword evidence="1" id="KW-0472">Membrane</keyword>
<reference evidence="2" key="1">
    <citation type="journal article" date="2017" name="Nature">
        <title>The sunflower genome provides insights into oil metabolism, flowering and Asterid evolution.</title>
        <authorList>
            <person name="Badouin H."/>
            <person name="Gouzy J."/>
            <person name="Grassa C.J."/>
            <person name="Murat F."/>
            <person name="Staton S.E."/>
            <person name="Cottret L."/>
            <person name="Lelandais-Briere C."/>
            <person name="Owens G.L."/>
            <person name="Carrere S."/>
            <person name="Mayjonade B."/>
            <person name="Legrand L."/>
            <person name="Gill N."/>
            <person name="Kane N.C."/>
            <person name="Bowers J.E."/>
            <person name="Hubner S."/>
            <person name="Bellec A."/>
            <person name="Berard A."/>
            <person name="Berges H."/>
            <person name="Blanchet N."/>
            <person name="Boniface M.C."/>
            <person name="Brunel D."/>
            <person name="Catrice O."/>
            <person name="Chaidir N."/>
            <person name="Claudel C."/>
            <person name="Donnadieu C."/>
            <person name="Faraut T."/>
            <person name="Fievet G."/>
            <person name="Helmstetter N."/>
            <person name="King M."/>
            <person name="Knapp S.J."/>
            <person name="Lai Z."/>
            <person name="Le Paslier M.C."/>
            <person name="Lippi Y."/>
            <person name="Lorenzon L."/>
            <person name="Mandel J.R."/>
            <person name="Marage G."/>
            <person name="Marchand G."/>
            <person name="Marquand E."/>
            <person name="Bret-Mestries E."/>
            <person name="Morien E."/>
            <person name="Nambeesan S."/>
            <person name="Nguyen T."/>
            <person name="Pegot-Espagnet P."/>
            <person name="Pouilly N."/>
            <person name="Raftis F."/>
            <person name="Sallet E."/>
            <person name="Schiex T."/>
            <person name="Thomas J."/>
            <person name="Vandecasteele C."/>
            <person name="Vares D."/>
            <person name="Vear F."/>
            <person name="Vautrin S."/>
            <person name="Crespi M."/>
            <person name="Mangin B."/>
            <person name="Burke J.M."/>
            <person name="Salse J."/>
            <person name="Munos S."/>
            <person name="Vincourt P."/>
            <person name="Rieseberg L.H."/>
            <person name="Langlade N.B."/>
        </authorList>
    </citation>
    <scope>NUCLEOTIDE SEQUENCE</scope>
    <source>
        <tissue evidence="2">Leaves</tissue>
    </source>
</reference>
<sequence>MLSHSVVSKIATCPSESWSNLHDLAFVLVVVLVIAFIFGTFVSPKLPFNTFCVSVSFSILSVDRPKVKLDT</sequence>
<protein>
    <submittedName>
        <fullName evidence="2">Uncharacterized protein</fullName>
    </submittedName>
</protein>
<keyword evidence="1" id="KW-1133">Transmembrane helix</keyword>
<evidence type="ECO:0000313" key="3">
    <source>
        <dbReference type="Proteomes" id="UP000215914"/>
    </source>
</evidence>
<accession>A0A9K3JFE3</accession>
<dbReference type="Gramene" id="mRNA:HanXRQr2_Chr03g0106801">
    <property type="protein sequence ID" value="CDS:HanXRQr2_Chr03g0106801.1"/>
    <property type="gene ID" value="HanXRQr2_Chr03g0106801"/>
</dbReference>